<dbReference type="Pfam" id="PF10497">
    <property type="entry name" value="zf-4CXXC_R1"/>
    <property type="match status" value="1"/>
</dbReference>
<keyword evidence="8" id="KW-0804">Transcription</keyword>
<keyword evidence="13" id="KW-1185">Reference proteome</keyword>
<dbReference type="STRING" id="3055.A0A2K3D4T7"/>
<feature type="compositionally biased region" description="Acidic residues" evidence="10">
    <location>
        <begin position="386"/>
        <end position="402"/>
    </location>
</feature>
<feature type="compositionally biased region" description="Acidic residues" evidence="10">
    <location>
        <begin position="309"/>
        <end position="334"/>
    </location>
</feature>
<dbReference type="InterPro" id="IPR040221">
    <property type="entry name" value="CDCA7/CDA7L"/>
</dbReference>
<evidence type="ECO:0000256" key="6">
    <source>
        <dbReference type="ARBA" id="ARBA00022843"/>
    </source>
</evidence>
<dbReference type="KEGG" id="cre:CHLRE_12g531350v5"/>
<dbReference type="OrthoDB" id="298344at2759"/>
<dbReference type="PANTHER" id="PTHR31169">
    <property type="entry name" value="OS05G0300700 PROTEIN"/>
    <property type="match status" value="1"/>
</dbReference>
<evidence type="ECO:0000256" key="7">
    <source>
        <dbReference type="ARBA" id="ARBA00023015"/>
    </source>
</evidence>
<proteinExistence type="predicted"/>
<keyword evidence="3" id="KW-0963">Cytoplasm</keyword>
<dbReference type="GO" id="GO:0005634">
    <property type="term" value="C:nucleus"/>
    <property type="evidence" value="ECO:0000318"/>
    <property type="project" value="GO_Central"/>
</dbReference>
<organism evidence="12 13">
    <name type="scientific">Chlamydomonas reinhardtii</name>
    <name type="common">Chlamydomonas smithii</name>
    <dbReference type="NCBI Taxonomy" id="3055"/>
    <lineage>
        <taxon>Eukaryota</taxon>
        <taxon>Viridiplantae</taxon>
        <taxon>Chlorophyta</taxon>
        <taxon>core chlorophytes</taxon>
        <taxon>Chlorophyceae</taxon>
        <taxon>CS clade</taxon>
        <taxon>Chlamydomonadales</taxon>
        <taxon>Chlamydomonadaceae</taxon>
        <taxon>Chlamydomonas</taxon>
    </lineage>
</organism>
<sequence length="449" mass="49307">MDLDTERAARLRANSAKLAELGLFSAKEQAVKAALAVPARPRAAPRPAKQKAPPTEVRRSTRERAQVSYNEEEAFKELMPSRRAGAGGSGARSTRDINHLQLTEEQVEALRAKRARSPRAAGSEEGSEEGDEDEEGRPSKRRGPRGPRDSGKGVRKQGGKLYDSATGVTCHWCRQKTVDRKVTCTHPACGRTRMPYSFCERCLWNRHGEDVVAAEASGSWVCPPCRGSCGRGCVVCCNCGPCRTKMDLPPTGQVKKHVKELGYTNAHDWLVGKITSEDQTELTDRKLRMPWAEWMTQPQQKASGKQQQEEEDEEERDDEDEEEQQEEEEPEDKEQEVALKQAAKPRAAGKAAEGAAKRRRHAAAMAAVAAAIGELDSSDEGKQEEQMELEGEEEREQEEEQEQTGQSKSQPGRTERGGGKTAGVEKATVPSGKAKPAAARGRGRRAVEA</sequence>
<dbReference type="GeneID" id="5718575"/>
<dbReference type="AlphaFoldDB" id="A0A2K3D4T7"/>
<dbReference type="InParanoid" id="A0A2K3D4T7"/>
<dbReference type="EMBL" id="CM008973">
    <property type="protein sequence ID" value="PNW75556.1"/>
    <property type="molecule type" value="Genomic_DNA"/>
</dbReference>
<keyword evidence="7" id="KW-0805">Transcription regulation</keyword>
<keyword evidence="5" id="KW-0597">Phosphoprotein</keyword>
<feature type="compositionally biased region" description="Acidic residues" evidence="10">
    <location>
        <begin position="125"/>
        <end position="135"/>
    </location>
</feature>
<feature type="compositionally biased region" description="Polar residues" evidence="10">
    <location>
        <begin position="296"/>
        <end position="305"/>
    </location>
</feature>
<evidence type="ECO:0000259" key="11">
    <source>
        <dbReference type="Pfam" id="PF10497"/>
    </source>
</evidence>
<evidence type="ECO:0000256" key="1">
    <source>
        <dbReference type="ARBA" id="ARBA00004123"/>
    </source>
</evidence>
<feature type="compositionally biased region" description="Basic and acidic residues" evidence="10">
    <location>
        <begin position="56"/>
        <end position="65"/>
    </location>
</feature>
<keyword evidence="6" id="KW-0832">Ubl conjugation</keyword>
<evidence type="ECO:0000256" key="4">
    <source>
        <dbReference type="ARBA" id="ARBA00022499"/>
    </source>
</evidence>
<feature type="region of interest" description="Disordered" evidence="10">
    <location>
        <begin position="37"/>
        <end position="160"/>
    </location>
</feature>
<name>A0A2K3D4T7_CHLRE</name>
<evidence type="ECO:0000313" key="13">
    <source>
        <dbReference type="Proteomes" id="UP000006906"/>
    </source>
</evidence>
<evidence type="ECO:0000256" key="9">
    <source>
        <dbReference type="ARBA" id="ARBA00023242"/>
    </source>
</evidence>
<feature type="region of interest" description="Disordered" evidence="10">
    <location>
        <begin position="290"/>
        <end position="449"/>
    </location>
</feature>
<keyword evidence="9" id="KW-0539">Nucleus</keyword>
<feature type="domain" description="Zinc-finger" evidence="11">
    <location>
        <begin position="162"/>
        <end position="270"/>
    </location>
</feature>
<dbReference type="InterPro" id="IPR018866">
    <property type="entry name" value="Znf-4CXXC_R1"/>
</dbReference>
<evidence type="ECO:0000256" key="2">
    <source>
        <dbReference type="ARBA" id="ARBA00004496"/>
    </source>
</evidence>
<feature type="compositionally biased region" description="Low complexity" evidence="10">
    <location>
        <begin position="37"/>
        <end position="54"/>
    </location>
</feature>
<keyword evidence="4" id="KW-1017">Isopeptide bond</keyword>
<evidence type="ECO:0000256" key="10">
    <source>
        <dbReference type="SAM" id="MobiDB-lite"/>
    </source>
</evidence>
<dbReference type="ExpressionAtlas" id="A0A2K3D4T7">
    <property type="expression patterns" value="baseline"/>
</dbReference>
<evidence type="ECO:0000256" key="3">
    <source>
        <dbReference type="ARBA" id="ARBA00022490"/>
    </source>
</evidence>
<dbReference type="Gramene" id="PNW75556">
    <property type="protein sequence ID" value="PNW75556"/>
    <property type="gene ID" value="CHLRE_12g531350v5"/>
</dbReference>
<reference evidence="12 13" key="1">
    <citation type="journal article" date="2007" name="Science">
        <title>The Chlamydomonas genome reveals the evolution of key animal and plant functions.</title>
        <authorList>
            <person name="Merchant S.S."/>
            <person name="Prochnik S.E."/>
            <person name="Vallon O."/>
            <person name="Harris E.H."/>
            <person name="Karpowicz S.J."/>
            <person name="Witman G.B."/>
            <person name="Terry A."/>
            <person name="Salamov A."/>
            <person name="Fritz-Laylin L.K."/>
            <person name="Marechal-Drouard L."/>
            <person name="Marshall W.F."/>
            <person name="Qu L.H."/>
            <person name="Nelson D.R."/>
            <person name="Sanderfoot A.A."/>
            <person name="Spalding M.H."/>
            <person name="Kapitonov V.V."/>
            <person name="Ren Q."/>
            <person name="Ferris P."/>
            <person name="Lindquist E."/>
            <person name="Shapiro H."/>
            <person name="Lucas S.M."/>
            <person name="Grimwood J."/>
            <person name="Schmutz J."/>
            <person name="Cardol P."/>
            <person name="Cerutti H."/>
            <person name="Chanfreau G."/>
            <person name="Chen C.L."/>
            <person name="Cognat V."/>
            <person name="Croft M.T."/>
            <person name="Dent R."/>
            <person name="Dutcher S."/>
            <person name="Fernandez E."/>
            <person name="Fukuzawa H."/>
            <person name="Gonzalez-Ballester D."/>
            <person name="Gonzalez-Halphen D."/>
            <person name="Hallmann A."/>
            <person name="Hanikenne M."/>
            <person name="Hippler M."/>
            <person name="Inwood W."/>
            <person name="Jabbari K."/>
            <person name="Kalanon M."/>
            <person name="Kuras R."/>
            <person name="Lefebvre P.A."/>
            <person name="Lemaire S.D."/>
            <person name="Lobanov A.V."/>
            <person name="Lohr M."/>
            <person name="Manuell A."/>
            <person name="Meier I."/>
            <person name="Mets L."/>
            <person name="Mittag M."/>
            <person name="Mittelmeier T."/>
            <person name="Moroney J.V."/>
            <person name="Moseley J."/>
            <person name="Napoli C."/>
            <person name="Nedelcu A.M."/>
            <person name="Niyogi K."/>
            <person name="Novoselov S.V."/>
            <person name="Paulsen I.T."/>
            <person name="Pazour G."/>
            <person name="Purton S."/>
            <person name="Ral J.P."/>
            <person name="Riano-Pachon D.M."/>
            <person name="Riekhof W."/>
            <person name="Rymarquis L."/>
            <person name="Schroda M."/>
            <person name="Stern D."/>
            <person name="Umen J."/>
            <person name="Willows R."/>
            <person name="Wilson N."/>
            <person name="Zimmer S.L."/>
            <person name="Allmer J."/>
            <person name="Balk J."/>
            <person name="Bisova K."/>
            <person name="Chen C.J."/>
            <person name="Elias M."/>
            <person name="Gendler K."/>
            <person name="Hauser C."/>
            <person name="Lamb M.R."/>
            <person name="Ledford H."/>
            <person name="Long J.C."/>
            <person name="Minagawa J."/>
            <person name="Page M.D."/>
            <person name="Pan J."/>
            <person name="Pootakham W."/>
            <person name="Roje S."/>
            <person name="Rose A."/>
            <person name="Stahlberg E."/>
            <person name="Terauchi A.M."/>
            <person name="Yang P."/>
            <person name="Ball S."/>
            <person name="Bowler C."/>
            <person name="Dieckmann C.L."/>
            <person name="Gladyshev V.N."/>
            <person name="Green P."/>
            <person name="Jorgensen R."/>
            <person name="Mayfield S."/>
            <person name="Mueller-Roeber B."/>
            <person name="Rajamani S."/>
            <person name="Sayre R.T."/>
            <person name="Brokstein P."/>
            <person name="Dubchak I."/>
            <person name="Goodstein D."/>
            <person name="Hornick L."/>
            <person name="Huang Y.W."/>
            <person name="Jhaveri J."/>
            <person name="Luo Y."/>
            <person name="Martinez D."/>
            <person name="Ngau W.C."/>
            <person name="Otillar B."/>
            <person name="Poliakov A."/>
            <person name="Porter A."/>
            <person name="Szajkowski L."/>
            <person name="Werner G."/>
            <person name="Zhou K."/>
            <person name="Grigoriev I.V."/>
            <person name="Rokhsar D.S."/>
            <person name="Grossman A.R."/>
        </authorList>
    </citation>
    <scope>NUCLEOTIDE SEQUENCE [LARGE SCALE GENOMIC DNA]</scope>
    <source>
        <strain evidence="13">CC-503</strain>
    </source>
</reference>
<dbReference type="RefSeq" id="XP_042918667.1">
    <property type="nucleotide sequence ID" value="XM_043068572.1"/>
</dbReference>
<dbReference type="Proteomes" id="UP000006906">
    <property type="component" value="Chromosome 12"/>
</dbReference>
<feature type="compositionally biased region" description="Low complexity" evidence="10">
    <location>
        <begin position="340"/>
        <end position="354"/>
    </location>
</feature>
<protein>
    <recommendedName>
        <fullName evidence="11">Zinc-finger domain-containing protein</fullName>
    </recommendedName>
</protein>
<gene>
    <name evidence="12" type="ORF">CHLRE_12g531350v5</name>
</gene>
<evidence type="ECO:0000313" key="12">
    <source>
        <dbReference type="EMBL" id="PNW75556.1"/>
    </source>
</evidence>
<comment type="subcellular location">
    <subcellularLocation>
        <location evidence="2">Cytoplasm</location>
    </subcellularLocation>
    <subcellularLocation>
        <location evidence="1">Nucleus</location>
    </subcellularLocation>
</comment>
<evidence type="ECO:0000256" key="8">
    <source>
        <dbReference type="ARBA" id="ARBA00023163"/>
    </source>
</evidence>
<accession>A0A2K3D4T7</accession>
<evidence type="ECO:0000256" key="5">
    <source>
        <dbReference type="ARBA" id="ARBA00022553"/>
    </source>
</evidence>
<dbReference type="GO" id="GO:0006355">
    <property type="term" value="P:regulation of DNA-templated transcription"/>
    <property type="evidence" value="ECO:0007669"/>
    <property type="project" value="InterPro"/>
</dbReference>
<dbReference type="PANTHER" id="PTHR31169:SF8">
    <property type="entry name" value="ZINC-FINGER DOMAIN OF MONOAMINE-OXIDASE A REPRESSOR R1 PROTEIN"/>
    <property type="match status" value="1"/>
</dbReference>
<dbReference type="GO" id="GO:0005737">
    <property type="term" value="C:cytoplasm"/>
    <property type="evidence" value="ECO:0007669"/>
    <property type="project" value="UniProtKB-SubCell"/>
</dbReference>